<dbReference type="GO" id="GO:0005840">
    <property type="term" value="C:ribosome"/>
    <property type="evidence" value="ECO:0007669"/>
    <property type="project" value="UniProtKB-KW"/>
</dbReference>
<protein>
    <recommendedName>
        <fullName evidence="7">S5 DRBM domain-containing protein</fullName>
    </recommendedName>
</protein>
<feature type="region of interest" description="Disordered" evidence="6">
    <location>
        <begin position="130"/>
        <end position="173"/>
    </location>
</feature>
<dbReference type="EMBL" id="BMAR01000016">
    <property type="protein sequence ID" value="GFR46973.1"/>
    <property type="molecule type" value="Genomic_DNA"/>
</dbReference>
<dbReference type="AlphaFoldDB" id="A0AAD3DUQ6"/>
<dbReference type="PROSITE" id="PS50881">
    <property type="entry name" value="S5_DSRBD"/>
    <property type="match status" value="1"/>
</dbReference>
<comment type="similarity">
    <text evidence="1 5">Belongs to the universal ribosomal protein uS5 family.</text>
</comment>
<evidence type="ECO:0000256" key="3">
    <source>
        <dbReference type="ARBA" id="ARBA00023274"/>
    </source>
</evidence>
<evidence type="ECO:0000256" key="6">
    <source>
        <dbReference type="SAM" id="MobiDB-lite"/>
    </source>
</evidence>
<dbReference type="GO" id="GO:1990904">
    <property type="term" value="C:ribonucleoprotein complex"/>
    <property type="evidence" value="ECO:0007669"/>
    <property type="project" value="UniProtKB-UniRule"/>
</dbReference>
<accession>A0AAD3DUQ6</accession>
<dbReference type="InterPro" id="IPR013810">
    <property type="entry name" value="Ribosomal_uS5_N"/>
</dbReference>
<keyword evidence="3 4" id="KW-0687">Ribonucleoprotein</keyword>
<keyword evidence="2 4" id="KW-0689">Ribosomal protein</keyword>
<dbReference type="InterPro" id="IPR000851">
    <property type="entry name" value="Ribosomal_uS5"/>
</dbReference>
<dbReference type="Gene3D" id="3.30.230.10">
    <property type="match status" value="1"/>
</dbReference>
<comment type="caution">
    <text evidence="8">The sequence shown here is derived from an EMBL/GenBank/DDBJ whole genome shotgun (WGS) entry which is preliminary data.</text>
</comment>
<dbReference type="InterPro" id="IPR005324">
    <property type="entry name" value="Ribosomal_uS5_C"/>
</dbReference>
<dbReference type="InterPro" id="IPR014721">
    <property type="entry name" value="Ribsml_uS5_D2-typ_fold_subgr"/>
</dbReference>
<sequence length="391" mass="42219">MAQRHLLRGACRVLAETRASFAASASSKHGNNASTLRSVLGKVHGGAAPAAGLSQGATLRGLQFSGMPVSAFQTTSPMGFAASAPSVAGPISVLGSVAQHRGVSSTELAEEADGEDADPTYLRRVDLQNSLRPSAGEDEPPDLMGLLAGGSREAEDPRRQPGPGGPRGPRREENPDAAAFELLAAARETFTRRPDAPHGGPLPPLPRELREAMFGHRWERVLVDVRRAVLRPPGEGKVEQYTAMVASGNMAGLLGLGLGTAETAQLAMARAHLDSLTRLTAVPLYRGHTVFHQLDHEYHHMKIRIQPRPEGWGLCCSDLMYELCNVVGIRNISIKIRGRRVNKFFVAQCFQEALLKQTTPHDGVEATGMYVREVYHKKHLPWGLKRGVDVP</sequence>
<evidence type="ECO:0000256" key="5">
    <source>
        <dbReference type="RuleBase" id="RU003823"/>
    </source>
</evidence>
<feature type="domain" description="S5 DRBM" evidence="7">
    <location>
        <begin position="218"/>
        <end position="282"/>
    </location>
</feature>
<evidence type="ECO:0000256" key="2">
    <source>
        <dbReference type="ARBA" id="ARBA00022980"/>
    </source>
</evidence>
<dbReference type="SUPFAM" id="SSF54211">
    <property type="entry name" value="Ribosomal protein S5 domain 2-like"/>
    <property type="match status" value="1"/>
</dbReference>
<dbReference type="PANTHER" id="PTHR48277:SF1">
    <property type="entry name" value="MITOCHONDRIAL RIBOSOMAL PROTEIN S5"/>
    <property type="match status" value="1"/>
</dbReference>
<dbReference type="GO" id="GO:0006412">
    <property type="term" value="P:translation"/>
    <property type="evidence" value="ECO:0007669"/>
    <property type="project" value="InterPro"/>
</dbReference>
<dbReference type="GO" id="GO:0003723">
    <property type="term" value="F:RNA binding"/>
    <property type="evidence" value="ECO:0007669"/>
    <property type="project" value="InterPro"/>
</dbReference>
<name>A0AAD3DUQ6_9CHLO</name>
<dbReference type="Pfam" id="PF00333">
    <property type="entry name" value="Ribosomal_S5"/>
    <property type="match status" value="1"/>
</dbReference>
<evidence type="ECO:0000313" key="8">
    <source>
        <dbReference type="EMBL" id="GFR46973.1"/>
    </source>
</evidence>
<dbReference type="Proteomes" id="UP001054857">
    <property type="component" value="Unassembled WGS sequence"/>
</dbReference>
<dbReference type="Gene3D" id="3.30.160.20">
    <property type="match status" value="1"/>
</dbReference>
<dbReference type="FunFam" id="3.30.230.10:FF:000002">
    <property type="entry name" value="30S ribosomal protein S5"/>
    <property type="match status" value="1"/>
</dbReference>
<dbReference type="SUPFAM" id="SSF54768">
    <property type="entry name" value="dsRNA-binding domain-like"/>
    <property type="match status" value="1"/>
</dbReference>
<organism evidence="8 9">
    <name type="scientific">Astrephomene gubernaculifera</name>
    <dbReference type="NCBI Taxonomy" id="47775"/>
    <lineage>
        <taxon>Eukaryota</taxon>
        <taxon>Viridiplantae</taxon>
        <taxon>Chlorophyta</taxon>
        <taxon>core chlorophytes</taxon>
        <taxon>Chlorophyceae</taxon>
        <taxon>CS clade</taxon>
        <taxon>Chlamydomonadales</taxon>
        <taxon>Astrephomenaceae</taxon>
        <taxon>Astrephomene</taxon>
    </lineage>
</organism>
<dbReference type="GO" id="GO:0005737">
    <property type="term" value="C:cytoplasm"/>
    <property type="evidence" value="ECO:0007669"/>
    <property type="project" value="UniProtKB-ARBA"/>
</dbReference>
<keyword evidence="9" id="KW-1185">Reference proteome</keyword>
<evidence type="ECO:0000313" key="9">
    <source>
        <dbReference type="Proteomes" id="UP001054857"/>
    </source>
</evidence>
<dbReference type="Pfam" id="PF03719">
    <property type="entry name" value="Ribosomal_S5_C"/>
    <property type="match status" value="1"/>
</dbReference>
<dbReference type="InterPro" id="IPR020568">
    <property type="entry name" value="Ribosomal_Su5_D2-typ_SF"/>
</dbReference>
<proteinExistence type="inferred from homology"/>
<evidence type="ECO:0000259" key="7">
    <source>
        <dbReference type="PROSITE" id="PS50881"/>
    </source>
</evidence>
<gene>
    <name evidence="8" type="ORF">Agub_g8625</name>
</gene>
<evidence type="ECO:0000256" key="1">
    <source>
        <dbReference type="ARBA" id="ARBA00008945"/>
    </source>
</evidence>
<dbReference type="GO" id="GO:0003735">
    <property type="term" value="F:structural constituent of ribosome"/>
    <property type="evidence" value="ECO:0007669"/>
    <property type="project" value="UniProtKB-UniRule"/>
</dbReference>
<evidence type="ECO:0000256" key="4">
    <source>
        <dbReference type="PROSITE-ProRule" id="PRU00268"/>
    </source>
</evidence>
<reference evidence="8 9" key="1">
    <citation type="journal article" date="2021" name="Sci. Rep.">
        <title>Genome sequencing of the multicellular alga Astrephomene provides insights into convergent evolution of germ-soma differentiation.</title>
        <authorList>
            <person name="Yamashita S."/>
            <person name="Yamamoto K."/>
            <person name="Matsuzaki R."/>
            <person name="Suzuki S."/>
            <person name="Yamaguchi H."/>
            <person name="Hirooka S."/>
            <person name="Minakuchi Y."/>
            <person name="Miyagishima S."/>
            <person name="Kawachi M."/>
            <person name="Toyoda A."/>
            <person name="Nozaki H."/>
        </authorList>
    </citation>
    <scope>NUCLEOTIDE SEQUENCE [LARGE SCALE GENOMIC DNA]</scope>
    <source>
        <strain evidence="8 9">NIES-4017</strain>
    </source>
</reference>
<dbReference type="PANTHER" id="PTHR48277">
    <property type="entry name" value="MITOCHONDRIAL RIBOSOMAL PROTEIN S5"/>
    <property type="match status" value="1"/>
</dbReference>